<dbReference type="CDD" id="cd00609">
    <property type="entry name" value="AAT_like"/>
    <property type="match status" value="1"/>
</dbReference>
<protein>
    <recommendedName>
        <fullName evidence="6">HTH gntR-type domain-containing protein</fullName>
    </recommendedName>
</protein>
<evidence type="ECO:0000313" key="7">
    <source>
        <dbReference type="EMBL" id="OXY90920.1"/>
    </source>
</evidence>
<keyword evidence="5" id="KW-0804">Transcription</keyword>
<evidence type="ECO:0000256" key="1">
    <source>
        <dbReference type="ARBA" id="ARBA00005384"/>
    </source>
</evidence>
<dbReference type="InterPro" id="IPR000524">
    <property type="entry name" value="Tscrpt_reg_HTH_GntR"/>
</dbReference>
<dbReference type="EMBL" id="MCGQ01000033">
    <property type="protein sequence ID" value="OXY90920.1"/>
    <property type="molecule type" value="Genomic_DNA"/>
</dbReference>
<dbReference type="InterPro" id="IPR015421">
    <property type="entry name" value="PyrdxlP-dep_Trfase_major"/>
</dbReference>
<keyword evidence="3" id="KW-0805">Transcription regulation</keyword>
<proteinExistence type="inferred from homology"/>
<evidence type="ECO:0000256" key="4">
    <source>
        <dbReference type="ARBA" id="ARBA00023125"/>
    </source>
</evidence>
<dbReference type="InterPro" id="IPR036390">
    <property type="entry name" value="WH_DNA-bd_sf"/>
</dbReference>
<evidence type="ECO:0000259" key="6">
    <source>
        <dbReference type="PROSITE" id="PS50949"/>
    </source>
</evidence>
<dbReference type="PRINTS" id="PR00035">
    <property type="entry name" value="HTHGNTR"/>
</dbReference>
<gene>
    <name evidence="7" type="ORF">BEK98_31845</name>
</gene>
<comment type="caution">
    <text evidence="7">The sequence shown here is derived from an EMBL/GenBank/DDBJ whole genome shotgun (WGS) entry which is preliminary data.</text>
</comment>
<feature type="domain" description="HTH gntR-type" evidence="6">
    <location>
        <begin position="26"/>
        <end position="94"/>
    </location>
</feature>
<comment type="similarity">
    <text evidence="1">In the C-terminal section; belongs to the class-I pyridoxal-phosphate-dependent aminotransferase family.</text>
</comment>
<dbReference type="InterPro" id="IPR051446">
    <property type="entry name" value="HTH_trans_reg/aminotransferase"/>
</dbReference>
<dbReference type="GO" id="GO:0030170">
    <property type="term" value="F:pyridoxal phosphate binding"/>
    <property type="evidence" value="ECO:0007669"/>
    <property type="project" value="InterPro"/>
</dbReference>
<accession>A0A233S5F1</accession>
<dbReference type="PANTHER" id="PTHR46577:SF1">
    <property type="entry name" value="HTH-TYPE TRANSCRIPTIONAL REGULATORY PROTEIN GABR"/>
    <property type="match status" value="1"/>
</dbReference>
<dbReference type="Pfam" id="PF00392">
    <property type="entry name" value="GntR"/>
    <property type="match status" value="1"/>
</dbReference>
<keyword evidence="2" id="KW-0663">Pyridoxal phosphate</keyword>
<evidence type="ECO:0000256" key="2">
    <source>
        <dbReference type="ARBA" id="ARBA00022898"/>
    </source>
</evidence>
<dbReference type="SUPFAM" id="SSF46785">
    <property type="entry name" value="Winged helix' DNA-binding domain"/>
    <property type="match status" value="1"/>
</dbReference>
<dbReference type="InterPro" id="IPR004839">
    <property type="entry name" value="Aminotransferase_I/II_large"/>
</dbReference>
<dbReference type="SUPFAM" id="SSF53383">
    <property type="entry name" value="PLP-dependent transferases"/>
    <property type="match status" value="1"/>
</dbReference>
<evidence type="ECO:0000256" key="5">
    <source>
        <dbReference type="ARBA" id="ARBA00023163"/>
    </source>
</evidence>
<dbReference type="Gene3D" id="3.40.640.10">
    <property type="entry name" value="Type I PLP-dependent aspartate aminotransferase-like (Major domain)"/>
    <property type="match status" value="1"/>
</dbReference>
<name>A0A233S5F1_STRDA</name>
<dbReference type="InterPro" id="IPR015424">
    <property type="entry name" value="PyrdxlP-dep_Trfase"/>
</dbReference>
<dbReference type="Proteomes" id="UP000215483">
    <property type="component" value="Unassembled WGS sequence"/>
</dbReference>
<organism evidence="7 8">
    <name type="scientific">Streptomyces diastatochromogenes</name>
    <dbReference type="NCBI Taxonomy" id="42236"/>
    <lineage>
        <taxon>Bacteria</taxon>
        <taxon>Bacillati</taxon>
        <taxon>Actinomycetota</taxon>
        <taxon>Actinomycetes</taxon>
        <taxon>Kitasatosporales</taxon>
        <taxon>Streptomycetaceae</taxon>
        <taxon>Streptomyces</taxon>
    </lineage>
</organism>
<dbReference type="AlphaFoldDB" id="A0A233S5F1"/>
<dbReference type="PANTHER" id="PTHR46577">
    <property type="entry name" value="HTH-TYPE TRANSCRIPTIONAL REGULATORY PROTEIN GABR"/>
    <property type="match status" value="1"/>
</dbReference>
<reference evidence="7 8" key="1">
    <citation type="submission" date="2016-07" db="EMBL/GenBank/DDBJ databases">
        <title>Draft genome of Streptomyces diastatochromogenes.</title>
        <authorList>
            <person name="Podduturi R."/>
            <person name="Lukassen M.B."/>
            <person name="Clausen N."/>
            <person name="Nielsen J.L."/>
            <person name="Jorgensen N.O."/>
        </authorList>
    </citation>
    <scope>NUCLEOTIDE SEQUENCE [LARGE SCALE GENOMIC DNA]</scope>
    <source>
        <strain evidence="7 8">DSM 40608</strain>
    </source>
</reference>
<dbReference type="Pfam" id="PF00155">
    <property type="entry name" value="Aminotran_1_2"/>
    <property type="match status" value="1"/>
</dbReference>
<keyword evidence="4" id="KW-0238">DNA-binding</keyword>
<sequence length="474" mass="50921">MVQLRETGPVDTGFVAALGDWRARPGPRARSLATAVREAVVDGRLPAGSRLPSERELARVLQLSRGTVVAALTLLRDDGWLATRHGSGSVVRLPTRLTERTTPWSQDRGGAPDADLDLTLAVTAAPHEAFRAALARAAERGAALLVDSGVTGAGLPRLRELLAERYTRAGLATRSEQILVTAGAQAALTLLLDHLHTDRRSPVVVENPSYPGALAVLRARRTRLLAVPVTAPDGWDTDRLTDAVRRHSPRLAYLMPDFHNPTGAHMDGPTRRTIASLADRHGLTVLADETMRDLDLRRPPGTEPHLAGARVIQIGSASKTLWSGLRVGWIRASADLVRQLRLNPLQAQLSPPPLEQLIAAELLGAPLPDLLADRRDRLRAQRDHLVALLAPTGWTYTVPEGGLTLWLRLGEGTSATDLAARAAARGLAVTPGPRFAADRTTLTRHLRLPFTATPETLTRAVGLLRACSGSPETA</sequence>
<dbReference type="InterPro" id="IPR036388">
    <property type="entry name" value="WH-like_DNA-bd_sf"/>
</dbReference>
<dbReference type="GO" id="GO:0003700">
    <property type="term" value="F:DNA-binding transcription factor activity"/>
    <property type="evidence" value="ECO:0007669"/>
    <property type="project" value="InterPro"/>
</dbReference>
<evidence type="ECO:0000313" key="8">
    <source>
        <dbReference type="Proteomes" id="UP000215483"/>
    </source>
</evidence>
<dbReference type="CDD" id="cd07377">
    <property type="entry name" value="WHTH_GntR"/>
    <property type="match status" value="1"/>
</dbReference>
<dbReference type="SMART" id="SM00345">
    <property type="entry name" value="HTH_GNTR"/>
    <property type="match status" value="1"/>
</dbReference>
<dbReference type="GO" id="GO:0003677">
    <property type="term" value="F:DNA binding"/>
    <property type="evidence" value="ECO:0007669"/>
    <property type="project" value="UniProtKB-KW"/>
</dbReference>
<dbReference type="PROSITE" id="PS50949">
    <property type="entry name" value="HTH_GNTR"/>
    <property type="match status" value="1"/>
</dbReference>
<keyword evidence="8" id="KW-1185">Reference proteome</keyword>
<evidence type="ECO:0000256" key="3">
    <source>
        <dbReference type="ARBA" id="ARBA00023015"/>
    </source>
</evidence>
<dbReference type="Gene3D" id="1.10.10.10">
    <property type="entry name" value="Winged helix-like DNA-binding domain superfamily/Winged helix DNA-binding domain"/>
    <property type="match status" value="1"/>
</dbReference>